<organism evidence="1 2">
    <name type="scientific">Alteromonas halophila</name>
    <dbReference type="NCBI Taxonomy" id="516698"/>
    <lineage>
        <taxon>Bacteria</taxon>
        <taxon>Pseudomonadati</taxon>
        <taxon>Pseudomonadota</taxon>
        <taxon>Gammaproteobacteria</taxon>
        <taxon>Alteromonadales</taxon>
        <taxon>Alteromonadaceae</taxon>
        <taxon>Alteromonas/Salinimonas group</taxon>
        <taxon>Alteromonas</taxon>
    </lineage>
</organism>
<proteinExistence type="predicted"/>
<sequence length="306" mass="34627">MQPAQKRIAFHRRYHGYTGGHQKVRDYIDHFLALGWRPSLYLSNKAATNKTLFDEICGVTYQAQFDTQNTDVVFLAGEDWQPYLANNENSVQHTIINLIQHVRHAEPDSTLFSYLQYPAIRLCVSQAVKRAIEPYANGPCIVIPMGHELPIPLGNVQNDVFILANKKPELGQQLFQWLEDSGKSVTQYSHTVERERVTAAMSSARVTIALPNDTEGFYLPGIEAMWLSEAAVVPYCIANTEYSNALNNCYLCEYSYAAIQEATLSALNKSRIESRIRKSFGNRTAKKYTAPRERAALARALTRYVL</sequence>
<accession>A0A918JQ65</accession>
<name>A0A918JQ65_9ALTE</name>
<protein>
    <submittedName>
        <fullName evidence="1">Uncharacterized protein</fullName>
    </submittedName>
</protein>
<dbReference type="RefSeq" id="WP_229805180.1">
    <property type="nucleotide sequence ID" value="NZ_BMXP01000008.1"/>
</dbReference>
<keyword evidence="2" id="KW-1185">Reference proteome</keyword>
<dbReference type="EMBL" id="BMXP01000008">
    <property type="protein sequence ID" value="GGW92563.1"/>
    <property type="molecule type" value="Genomic_DNA"/>
</dbReference>
<dbReference type="AlphaFoldDB" id="A0A918JQ65"/>
<gene>
    <name evidence="1" type="ORF">GCM10007391_28680</name>
</gene>
<evidence type="ECO:0000313" key="1">
    <source>
        <dbReference type="EMBL" id="GGW92563.1"/>
    </source>
</evidence>
<dbReference type="Gene3D" id="3.40.50.2000">
    <property type="entry name" value="Glycogen Phosphorylase B"/>
    <property type="match status" value="1"/>
</dbReference>
<reference evidence="1" key="1">
    <citation type="journal article" date="2014" name="Int. J. Syst. Evol. Microbiol.">
        <title>Complete genome sequence of Corynebacterium casei LMG S-19264T (=DSM 44701T), isolated from a smear-ripened cheese.</title>
        <authorList>
            <consortium name="US DOE Joint Genome Institute (JGI-PGF)"/>
            <person name="Walter F."/>
            <person name="Albersmeier A."/>
            <person name="Kalinowski J."/>
            <person name="Ruckert C."/>
        </authorList>
    </citation>
    <scope>NUCLEOTIDE SEQUENCE</scope>
    <source>
        <strain evidence="1">KCTC 22164</strain>
    </source>
</reference>
<dbReference type="SUPFAM" id="SSF53756">
    <property type="entry name" value="UDP-Glycosyltransferase/glycogen phosphorylase"/>
    <property type="match status" value="1"/>
</dbReference>
<reference evidence="1" key="2">
    <citation type="submission" date="2020-09" db="EMBL/GenBank/DDBJ databases">
        <authorList>
            <person name="Sun Q."/>
            <person name="Kim S."/>
        </authorList>
    </citation>
    <scope>NUCLEOTIDE SEQUENCE</scope>
    <source>
        <strain evidence="1">KCTC 22164</strain>
    </source>
</reference>
<comment type="caution">
    <text evidence="1">The sequence shown here is derived from an EMBL/GenBank/DDBJ whole genome shotgun (WGS) entry which is preliminary data.</text>
</comment>
<dbReference type="Proteomes" id="UP000631300">
    <property type="component" value="Unassembled WGS sequence"/>
</dbReference>
<evidence type="ECO:0000313" key="2">
    <source>
        <dbReference type="Proteomes" id="UP000631300"/>
    </source>
</evidence>